<dbReference type="EMBL" id="JAUEHU010000016">
    <property type="protein sequence ID" value="MDN0088774.1"/>
    <property type="molecule type" value="Genomic_DNA"/>
</dbReference>
<dbReference type="PROSITE" id="PS50890">
    <property type="entry name" value="PUA"/>
    <property type="match status" value="1"/>
</dbReference>
<dbReference type="RefSeq" id="WP_289818225.1">
    <property type="nucleotide sequence ID" value="NZ_JAUEHU010000016.1"/>
</dbReference>
<feature type="transmembrane region" description="Helical" evidence="1">
    <location>
        <begin position="68"/>
        <end position="86"/>
    </location>
</feature>
<sequence length="105" mass="12237">MDEQEIKDKLVGLGISRLDAITLIKRARNKKISVSRVFIMSMLGLYMGNATLIAIYFLFTYRMNNNEVLIFSVSYIPVVLIIYLFTPSLKRLFWSLKVLITLKWN</sequence>
<dbReference type="Proteomes" id="UP001167864">
    <property type="component" value="Unassembled WGS sequence"/>
</dbReference>
<keyword evidence="1" id="KW-0812">Transmembrane</keyword>
<evidence type="ECO:0008006" key="4">
    <source>
        <dbReference type="Google" id="ProtNLM"/>
    </source>
</evidence>
<proteinExistence type="predicted"/>
<comment type="caution">
    <text evidence="2">The sequence shown here is derived from an EMBL/GenBank/DDBJ whole genome shotgun (WGS) entry which is preliminary data.</text>
</comment>
<evidence type="ECO:0000256" key="1">
    <source>
        <dbReference type="SAM" id="Phobius"/>
    </source>
</evidence>
<gene>
    <name evidence="2" type="ORF">QVN42_15565</name>
</gene>
<name>A0AAW7K1W1_9GAMM</name>
<dbReference type="AlphaFoldDB" id="A0AAW7K1W1"/>
<feature type="transmembrane region" description="Helical" evidence="1">
    <location>
        <begin position="37"/>
        <end position="62"/>
    </location>
</feature>
<organism evidence="2 3">
    <name type="scientific">Yersinia nurmii</name>
    <dbReference type="NCBI Taxonomy" id="685706"/>
    <lineage>
        <taxon>Bacteria</taxon>
        <taxon>Pseudomonadati</taxon>
        <taxon>Pseudomonadota</taxon>
        <taxon>Gammaproteobacteria</taxon>
        <taxon>Enterobacterales</taxon>
        <taxon>Yersiniaceae</taxon>
        <taxon>Yersinia</taxon>
    </lineage>
</organism>
<accession>A0AAW7K1W1</accession>
<protein>
    <recommendedName>
        <fullName evidence="4">Inner membrane protein</fullName>
    </recommendedName>
</protein>
<keyword evidence="1" id="KW-1133">Transmembrane helix</keyword>
<reference evidence="2" key="1">
    <citation type="submission" date="2023-06" db="EMBL/GenBank/DDBJ databases">
        <authorList>
            <person name="Polev D.E."/>
            <person name="Saitova A.T."/>
            <person name="Bogumilchik E.A."/>
            <person name="Kokorina G.I."/>
            <person name="Voskresenskaia E.A."/>
        </authorList>
    </citation>
    <scope>NUCLEOTIDE SEQUENCE</scope>
    <source>
        <strain evidence="2">2145 StPb PI</strain>
    </source>
</reference>
<evidence type="ECO:0000313" key="3">
    <source>
        <dbReference type="Proteomes" id="UP001167864"/>
    </source>
</evidence>
<keyword evidence="1" id="KW-0472">Membrane</keyword>
<evidence type="ECO:0000313" key="2">
    <source>
        <dbReference type="EMBL" id="MDN0088774.1"/>
    </source>
</evidence>